<dbReference type="EMBL" id="JAKEVY010000003">
    <property type="protein sequence ID" value="MCF1715280.1"/>
    <property type="molecule type" value="Genomic_DNA"/>
</dbReference>
<sequence>MKTAFYCLIGLLLVFSSCKKLAELTQFNLNYNTETTIQAGPASNLPFDVFTPEITTASESEYEGKKTSKNLVQSILLRKLVLKTDPTSGRTFDFLNSIKIYIAANGKPELLIASKEGIPDTIGNELALECTTEELKDYLVQDKYKLRLEVKTDKIVNQDIKIRIESLFRVDAKILGL</sequence>
<dbReference type="PROSITE" id="PS51257">
    <property type="entry name" value="PROKAR_LIPOPROTEIN"/>
    <property type="match status" value="1"/>
</dbReference>
<feature type="chain" id="PRO_5047449661" evidence="1">
    <location>
        <begin position="23"/>
        <end position="177"/>
    </location>
</feature>
<evidence type="ECO:0000313" key="2">
    <source>
        <dbReference type="EMBL" id="MCF1715280.1"/>
    </source>
</evidence>
<feature type="signal peptide" evidence="1">
    <location>
        <begin position="1"/>
        <end position="22"/>
    </location>
</feature>
<keyword evidence="1" id="KW-0732">Signal</keyword>
<name>A0ABS9BI58_9BACT</name>
<evidence type="ECO:0000313" key="3">
    <source>
        <dbReference type="Proteomes" id="UP001200145"/>
    </source>
</evidence>
<keyword evidence="3" id="KW-1185">Reference proteome</keyword>
<dbReference type="RefSeq" id="WP_234866236.1">
    <property type="nucleotide sequence ID" value="NZ_JAKEVY010000003.1"/>
</dbReference>
<dbReference type="Proteomes" id="UP001200145">
    <property type="component" value="Unassembled WGS sequence"/>
</dbReference>
<organism evidence="2 3">
    <name type="scientific">Flavihumibacter fluminis</name>
    <dbReference type="NCBI Taxonomy" id="2909236"/>
    <lineage>
        <taxon>Bacteria</taxon>
        <taxon>Pseudomonadati</taxon>
        <taxon>Bacteroidota</taxon>
        <taxon>Chitinophagia</taxon>
        <taxon>Chitinophagales</taxon>
        <taxon>Chitinophagaceae</taxon>
        <taxon>Flavihumibacter</taxon>
    </lineage>
</organism>
<comment type="caution">
    <text evidence="2">The sequence shown here is derived from an EMBL/GenBank/DDBJ whole genome shotgun (WGS) entry which is preliminary data.</text>
</comment>
<gene>
    <name evidence="2" type="ORF">L0U88_11640</name>
</gene>
<protein>
    <submittedName>
        <fullName evidence="2">Uncharacterized protein</fullName>
    </submittedName>
</protein>
<evidence type="ECO:0000256" key="1">
    <source>
        <dbReference type="SAM" id="SignalP"/>
    </source>
</evidence>
<reference evidence="2 3" key="1">
    <citation type="submission" date="2022-01" db="EMBL/GenBank/DDBJ databases">
        <title>Flavihumibacter sp. nov., isolated from sediment of a river.</title>
        <authorList>
            <person name="Liu H."/>
        </authorList>
    </citation>
    <scope>NUCLEOTIDE SEQUENCE [LARGE SCALE GENOMIC DNA]</scope>
    <source>
        <strain evidence="2 3">RY-1</strain>
    </source>
</reference>
<accession>A0ABS9BI58</accession>
<proteinExistence type="predicted"/>